<accession>A0A8J8P779</accession>
<gene>
    <name evidence="1" type="ORF">FGO68_gene6026</name>
</gene>
<dbReference type="Proteomes" id="UP000785679">
    <property type="component" value="Unassembled WGS sequence"/>
</dbReference>
<dbReference type="EMBL" id="RRYP01000482">
    <property type="protein sequence ID" value="TNV87360.1"/>
    <property type="molecule type" value="Genomic_DNA"/>
</dbReference>
<comment type="caution">
    <text evidence="1">The sequence shown here is derived from an EMBL/GenBank/DDBJ whole genome shotgun (WGS) entry which is preliminary data.</text>
</comment>
<sequence>MPIFKYAFSKMLELRDLQIFFADPFSSTYNKELFKLIDNRLSPLNIICQSRYVDRIQERCQNKNLKHIASNYH</sequence>
<keyword evidence="2" id="KW-1185">Reference proteome</keyword>
<proteinExistence type="predicted"/>
<reference evidence="1" key="1">
    <citation type="submission" date="2019-06" db="EMBL/GenBank/DDBJ databases">
        <authorList>
            <person name="Zheng W."/>
        </authorList>
    </citation>
    <scope>NUCLEOTIDE SEQUENCE</scope>
    <source>
        <strain evidence="1">QDHG01</strain>
    </source>
</reference>
<evidence type="ECO:0000313" key="1">
    <source>
        <dbReference type="EMBL" id="TNV87360.1"/>
    </source>
</evidence>
<organism evidence="1 2">
    <name type="scientific">Halteria grandinella</name>
    <dbReference type="NCBI Taxonomy" id="5974"/>
    <lineage>
        <taxon>Eukaryota</taxon>
        <taxon>Sar</taxon>
        <taxon>Alveolata</taxon>
        <taxon>Ciliophora</taxon>
        <taxon>Intramacronucleata</taxon>
        <taxon>Spirotrichea</taxon>
        <taxon>Stichotrichia</taxon>
        <taxon>Sporadotrichida</taxon>
        <taxon>Halteriidae</taxon>
        <taxon>Halteria</taxon>
    </lineage>
</organism>
<name>A0A8J8P779_HALGN</name>
<evidence type="ECO:0000313" key="2">
    <source>
        <dbReference type="Proteomes" id="UP000785679"/>
    </source>
</evidence>
<dbReference type="AlphaFoldDB" id="A0A8J8P779"/>
<protein>
    <submittedName>
        <fullName evidence="1">Uncharacterized protein</fullName>
    </submittedName>
</protein>